<protein>
    <submittedName>
        <fullName evidence="2">Uncharacterized protein</fullName>
    </submittedName>
</protein>
<proteinExistence type="predicted"/>
<dbReference type="EMBL" id="GBRH01168612">
    <property type="protein sequence ID" value="JAE29284.1"/>
    <property type="molecule type" value="Transcribed_RNA"/>
</dbReference>
<organism evidence="2">
    <name type="scientific">Arundo donax</name>
    <name type="common">Giant reed</name>
    <name type="synonym">Donax arundinaceus</name>
    <dbReference type="NCBI Taxonomy" id="35708"/>
    <lineage>
        <taxon>Eukaryota</taxon>
        <taxon>Viridiplantae</taxon>
        <taxon>Streptophyta</taxon>
        <taxon>Embryophyta</taxon>
        <taxon>Tracheophyta</taxon>
        <taxon>Spermatophyta</taxon>
        <taxon>Magnoliopsida</taxon>
        <taxon>Liliopsida</taxon>
        <taxon>Poales</taxon>
        <taxon>Poaceae</taxon>
        <taxon>PACMAD clade</taxon>
        <taxon>Arundinoideae</taxon>
        <taxon>Arundineae</taxon>
        <taxon>Arundo</taxon>
    </lineage>
</organism>
<feature type="region of interest" description="Disordered" evidence="1">
    <location>
        <begin position="1"/>
        <end position="36"/>
    </location>
</feature>
<name>A0A0A9H0G9_ARUDO</name>
<evidence type="ECO:0000313" key="2">
    <source>
        <dbReference type="EMBL" id="JAE29284.1"/>
    </source>
</evidence>
<reference evidence="2" key="2">
    <citation type="journal article" date="2015" name="Data Brief">
        <title>Shoot transcriptome of the giant reed, Arundo donax.</title>
        <authorList>
            <person name="Barrero R.A."/>
            <person name="Guerrero F.D."/>
            <person name="Moolhuijzen P."/>
            <person name="Goolsby J.A."/>
            <person name="Tidwell J."/>
            <person name="Bellgard S.E."/>
            <person name="Bellgard M.I."/>
        </authorList>
    </citation>
    <scope>NUCLEOTIDE SEQUENCE</scope>
    <source>
        <tissue evidence="2">Shoot tissue taken approximately 20 cm above the soil surface</tissue>
    </source>
</reference>
<evidence type="ECO:0000256" key="1">
    <source>
        <dbReference type="SAM" id="MobiDB-lite"/>
    </source>
</evidence>
<sequence>MPSQSPNWPPSHEGCHPATYPSDEGKLEWPNGKLKY</sequence>
<reference evidence="2" key="1">
    <citation type="submission" date="2014-09" db="EMBL/GenBank/DDBJ databases">
        <authorList>
            <person name="Magalhaes I.L.F."/>
            <person name="Oliveira U."/>
            <person name="Santos F.R."/>
            <person name="Vidigal T.H.D.A."/>
            <person name="Brescovit A.D."/>
            <person name="Santos A.J."/>
        </authorList>
    </citation>
    <scope>NUCLEOTIDE SEQUENCE</scope>
    <source>
        <tissue evidence="2">Shoot tissue taken approximately 20 cm above the soil surface</tissue>
    </source>
</reference>
<dbReference type="AlphaFoldDB" id="A0A0A9H0G9"/>
<accession>A0A0A9H0G9</accession>